<keyword evidence="3 6" id="KW-0808">Transferase</keyword>
<comment type="caution">
    <text evidence="7">The sequence shown here is derived from an EMBL/GenBank/DDBJ whole genome shotgun (WGS) entry which is preliminary data.</text>
</comment>
<dbReference type="InterPro" id="IPR029063">
    <property type="entry name" value="SAM-dependent_MTases_sf"/>
</dbReference>
<reference evidence="7 8" key="1">
    <citation type="submission" date="2016-09" db="EMBL/GenBank/DDBJ databases">
        <title>Rhizobium oryziradicis sp. nov., isolated from the root of rice.</title>
        <authorList>
            <person name="Zhao J."/>
            <person name="Zhang X."/>
        </authorList>
    </citation>
    <scope>NUCLEOTIDE SEQUENCE [LARGE SCALE GENOMIC DNA]</scope>
    <source>
        <strain evidence="7 8">14971</strain>
    </source>
</reference>
<dbReference type="GO" id="GO:0008610">
    <property type="term" value="P:lipid biosynthetic process"/>
    <property type="evidence" value="ECO:0007669"/>
    <property type="project" value="InterPro"/>
</dbReference>
<gene>
    <name evidence="7" type="ORF">BJF91_04620</name>
    <name evidence="6" type="ORF">GGQ71_001612</name>
</gene>
<dbReference type="Proteomes" id="UP000544107">
    <property type="component" value="Unassembled WGS sequence"/>
</dbReference>
<dbReference type="Gene3D" id="3.40.50.150">
    <property type="entry name" value="Vaccinia Virus protein VP39"/>
    <property type="match status" value="1"/>
</dbReference>
<keyword evidence="5" id="KW-0443">Lipid metabolism</keyword>
<evidence type="ECO:0000313" key="9">
    <source>
        <dbReference type="Proteomes" id="UP000544107"/>
    </source>
</evidence>
<dbReference type="PANTHER" id="PTHR43667:SF1">
    <property type="entry name" value="CYCLOPROPANE-FATTY-ACYL-PHOSPHOLIPID SYNTHASE"/>
    <property type="match status" value="1"/>
</dbReference>
<keyword evidence="8" id="KW-1185">Reference proteome</keyword>
<comment type="similarity">
    <text evidence="1">Belongs to the CFA/CMAS family.</text>
</comment>
<dbReference type="Pfam" id="PF02353">
    <property type="entry name" value="CMAS"/>
    <property type="match status" value="1"/>
</dbReference>
<dbReference type="CDD" id="cd02440">
    <property type="entry name" value="AdoMet_MTases"/>
    <property type="match status" value="1"/>
</dbReference>
<dbReference type="RefSeq" id="WP_075616849.1">
    <property type="nucleotide sequence ID" value="NZ_JACIED010000002.1"/>
</dbReference>
<sequence length="425" mass="48055">MASYPGSADRLKPRKFNIFTAISDRILKSALARIVTVGALDVITASGRTLSFGDRTGELVVVRFTDTSAQWALLMDADMRLGELYMDGRFVVERGTMFDFVSMMLREAQNATHPLIARIIDNLRTRLRIFRHRNLPGRSKQNVAHHYDLDARLYELFLDPDRQYSCAYFEHDDQGLDEAQLAKKQHLAAKLRIAPGQRVLDIGCGWGGLALHLADKAVGGEVLGVTLSEEQLAYALQRPRKPEGEAGKVDFQLMDYRSLKGTFDRIVSVGMFEHVGLAAYGTFFKTCNKLLADDGVMVLHTIGCSATPGFTTPWLDKYIFPGGYIPALSEIIPEIERAGLTITDVEVLRLHYAKTLNHWRARFTARWSDAAALYDERFCRMWDYYLATAEAAFHYEDLVVFQIQICKKNNVLPLTRDYILRERGG</sequence>
<organism evidence="7 8">
    <name type="scientific">Allorhizobium taibaishanense</name>
    <dbReference type="NCBI Taxonomy" id="887144"/>
    <lineage>
        <taxon>Bacteria</taxon>
        <taxon>Pseudomonadati</taxon>
        <taxon>Pseudomonadota</taxon>
        <taxon>Alphaproteobacteria</taxon>
        <taxon>Hyphomicrobiales</taxon>
        <taxon>Rhizobiaceae</taxon>
        <taxon>Rhizobium/Agrobacterium group</taxon>
        <taxon>Allorhizobium</taxon>
    </lineage>
</organism>
<evidence type="ECO:0000313" key="8">
    <source>
        <dbReference type="Proteomes" id="UP000185598"/>
    </source>
</evidence>
<evidence type="ECO:0000256" key="5">
    <source>
        <dbReference type="ARBA" id="ARBA00023098"/>
    </source>
</evidence>
<name>A0A1Q8ZZB5_9HYPH</name>
<protein>
    <submittedName>
        <fullName evidence="7">Cyclopropane-fatty-acyl-phospholipid synthase</fullName>
        <ecNumber evidence="6">2.1.1.79</ecNumber>
    </submittedName>
</protein>
<dbReference type="InterPro" id="IPR003333">
    <property type="entry name" value="CMAS"/>
</dbReference>
<evidence type="ECO:0000313" key="7">
    <source>
        <dbReference type="EMBL" id="OLP47675.1"/>
    </source>
</evidence>
<keyword evidence="2 6" id="KW-0489">Methyltransferase</keyword>
<dbReference type="EMBL" id="JACIED010000002">
    <property type="protein sequence ID" value="MBB4007349.1"/>
    <property type="molecule type" value="Genomic_DNA"/>
</dbReference>
<dbReference type="AlphaFoldDB" id="A0A1Q8ZZB5"/>
<dbReference type="GO" id="GO:0032259">
    <property type="term" value="P:methylation"/>
    <property type="evidence" value="ECO:0007669"/>
    <property type="project" value="UniProtKB-KW"/>
</dbReference>
<reference evidence="6 9" key="2">
    <citation type="submission" date="2020-08" db="EMBL/GenBank/DDBJ databases">
        <title>Genomic Encyclopedia of Type Strains, Phase IV (KMG-IV): sequencing the most valuable type-strain genomes for metagenomic binning, comparative biology and taxonomic classification.</title>
        <authorList>
            <person name="Goeker M."/>
        </authorList>
    </citation>
    <scope>NUCLEOTIDE SEQUENCE [LARGE SCALE GENOMIC DNA]</scope>
    <source>
        <strain evidence="6 9">DSM 100021</strain>
    </source>
</reference>
<dbReference type="PIRSF" id="PIRSF003085">
    <property type="entry name" value="CMAS"/>
    <property type="match status" value="1"/>
</dbReference>
<dbReference type="STRING" id="887144.BJF91_04620"/>
<evidence type="ECO:0000256" key="3">
    <source>
        <dbReference type="ARBA" id="ARBA00022679"/>
    </source>
</evidence>
<evidence type="ECO:0000256" key="4">
    <source>
        <dbReference type="ARBA" id="ARBA00022691"/>
    </source>
</evidence>
<evidence type="ECO:0000256" key="2">
    <source>
        <dbReference type="ARBA" id="ARBA00022603"/>
    </source>
</evidence>
<dbReference type="Proteomes" id="UP000185598">
    <property type="component" value="Unassembled WGS sequence"/>
</dbReference>
<dbReference type="GO" id="GO:0008825">
    <property type="term" value="F:cyclopropane-fatty-acyl-phospholipid synthase activity"/>
    <property type="evidence" value="ECO:0007669"/>
    <property type="project" value="UniProtKB-EC"/>
</dbReference>
<evidence type="ECO:0000256" key="1">
    <source>
        <dbReference type="ARBA" id="ARBA00010815"/>
    </source>
</evidence>
<dbReference type="OrthoDB" id="9782855at2"/>
<accession>A0A1Q8ZZB5</accession>
<proteinExistence type="inferred from homology"/>
<evidence type="ECO:0000313" key="6">
    <source>
        <dbReference type="EMBL" id="MBB4007349.1"/>
    </source>
</evidence>
<keyword evidence="4" id="KW-0949">S-adenosyl-L-methionine</keyword>
<dbReference type="PANTHER" id="PTHR43667">
    <property type="entry name" value="CYCLOPROPANE-FATTY-ACYL-PHOSPHOLIPID SYNTHASE"/>
    <property type="match status" value="1"/>
</dbReference>
<dbReference type="InterPro" id="IPR050723">
    <property type="entry name" value="CFA/CMAS"/>
</dbReference>
<dbReference type="SUPFAM" id="SSF53335">
    <property type="entry name" value="S-adenosyl-L-methionine-dependent methyltransferases"/>
    <property type="match status" value="1"/>
</dbReference>
<dbReference type="EMBL" id="MKIN01000027">
    <property type="protein sequence ID" value="OLP47675.1"/>
    <property type="molecule type" value="Genomic_DNA"/>
</dbReference>
<dbReference type="EC" id="2.1.1.79" evidence="6"/>